<dbReference type="KEGG" id="atw:C0099_02830"/>
<evidence type="ECO:0000256" key="1">
    <source>
        <dbReference type="SAM" id="SignalP"/>
    </source>
</evidence>
<evidence type="ECO:0000259" key="2">
    <source>
        <dbReference type="Pfam" id="PF18914"/>
    </source>
</evidence>
<accession>A0A2I6S3Z0</accession>
<keyword evidence="4" id="KW-1185">Reference proteome</keyword>
<evidence type="ECO:0000313" key="4">
    <source>
        <dbReference type="Proteomes" id="UP000242205"/>
    </source>
</evidence>
<reference evidence="3 4" key="1">
    <citation type="submission" date="2018-01" db="EMBL/GenBank/DDBJ databases">
        <authorList>
            <person name="Fu G.-Y."/>
        </authorList>
    </citation>
    <scope>NUCLEOTIDE SEQUENCE [LARGE SCALE GENOMIC DNA]</scope>
    <source>
        <strain evidence="3 4">SY39</strain>
    </source>
</reference>
<feature type="domain" description="DUF5666" evidence="2">
    <location>
        <begin position="27"/>
        <end position="88"/>
    </location>
</feature>
<name>A0A2I6S3Z0_9RHOO</name>
<proteinExistence type="predicted"/>
<protein>
    <recommendedName>
        <fullName evidence="2">DUF5666 domain-containing protein</fullName>
    </recommendedName>
</protein>
<dbReference type="AlphaFoldDB" id="A0A2I6S3Z0"/>
<dbReference type="InterPro" id="IPR043724">
    <property type="entry name" value="DUF5666"/>
</dbReference>
<feature type="chain" id="PRO_5014427523" description="DUF5666 domain-containing protein" evidence="1">
    <location>
        <begin position="24"/>
        <end position="91"/>
    </location>
</feature>
<feature type="signal peptide" evidence="1">
    <location>
        <begin position="1"/>
        <end position="23"/>
    </location>
</feature>
<gene>
    <name evidence="3" type="ORF">C0099_02830</name>
</gene>
<keyword evidence="1" id="KW-0732">Signal</keyword>
<dbReference type="RefSeq" id="WP_102246049.1">
    <property type="nucleotide sequence ID" value="NZ_CP025682.1"/>
</dbReference>
<dbReference type="Proteomes" id="UP000242205">
    <property type="component" value="Chromosome"/>
</dbReference>
<sequence>MKKLLLQAAAAAMFVSAAGAAWADDIEGVIERVDVSERTLMVQGITFHTIASTDYDDGLKRFEDLREGQRVEVDFTYRDGRHFATEIELDD</sequence>
<organism evidence="3 4">
    <name type="scientific">Pseudazoarcus pumilus</name>
    <dbReference type="NCBI Taxonomy" id="2067960"/>
    <lineage>
        <taxon>Bacteria</taxon>
        <taxon>Pseudomonadati</taxon>
        <taxon>Pseudomonadota</taxon>
        <taxon>Betaproteobacteria</taxon>
        <taxon>Rhodocyclales</taxon>
        <taxon>Zoogloeaceae</taxon>
        <taxon>Pseudazoarcus</taxon>
    </lineage>
</organism>
<dbReference type="Pfam" id="PF18914">
    <property type="entry name" value="DUF5666"/>
    <property type="match status" value="1"/>
</dbReference>
<dbReference type="EMBL" id="CP025682">
    <property type="protein sequence ID" value="AUN93976.1"/>
    <property type="molecule type" value="Genomic_DNA"/>
</dbReference>
<dbReference type="OrthoDB" id="6174242at2"/>
<evidence type="ECO:0000313" key="3">
    <source>
        <dbReference type="EMBL" id="AUN93976.1"/>
    </source>
</evidence>